<dbReference type="Pfam" id="PF01554">
    <property type="entry name" value="MatE"/>
    <property type="match status" value="2"/>
</dbReference>
<keyword evidence="3" id="KW-0050">Antiport</keyword>
<feature type="transmembrane region" description="Helical" evidence="11">
    <location>
        <begin position="126"/>
        <end position="144"/>
    </location>
</feature>
<proteinExistence type="predicted"/>
<keyword evidence="7" id="KW-0406">Ion transport</keyword>
<protein>
    <recommendedName>
        <fullName evidence="9">Multidrug-efflux transporter</fullName>
    </recommendedName>
</protein>
<dbReference type="NCBIfam" id="TIGR00797">
    <property type="entry name" value="matE"/>
    <property type="match status" value="1"/>
</dbReference>
<dbReference type="InterPro" id="IPR050222">
    <property type="entry name" value="MATE_MdtK"/>
</dbReference>
<feature type="transmembrane region" description="Helical" evidence="11">
    <location>
        <begin position="426"/>
        <end position="446"/>
    </location>
</feature>
<evidence type="ECO:0000256" key="7">
    <source>
        <dbReference type="ARBA" id="ARBA00023065"/>
    </source>
</evidence>
<feature type="compositionally biased region" description="Basic and acidic residues" evidence="10">
    <location>
        <begin position="1"/>
        <end position="20"/>
    </location>
</feature>
<evidence type="ECO:0000256" key="10">
    <source>
        <dbReference type="SAM" id="MobiDB-lite"/>
    </source>
</evidence>
<keyword evidence="8 11" id="KW-0472">Membrane</keyword>
<feature type="transmembrane region" description="Helical" evidence="11">
    <location>
        <begin position="351"/>
        <end position="373"/>
    </location>
</feature>
<keyword evidence="2" id="KW-0813">Transport</keyword>
<keyword evidence="5 11" id="KW-0812">Transmembrane</keyword>
<comment type="subcellular location">
    <subcellularLocation>
        <location evidence="1">Cell inner membrane</location>
        <topology evidence="1">Multi-pass membrane protein</topology>
    </subcellularLocation>
</comment>
<evidence type="ECO:0000256" key="4">
    <source>
        <dbReference type="ARBA" id="ARBA00022475"/>
    </source>
</evidence>
<feature type="transmembrane region" description="Helical" evidence="11">
    <location>
        <begin position="311"/>
        <end position="330"/>
    </location>
</feature>
<evidence type="ECO:0000256" key="5">
    <source>
        <dbReference type="ARBA" id="ARBA00022692"/>
    </source>
</evidence>
<dbReference type="Proteomes" id="UP000669317">
    <property type="component" value="Unassembled WGS sequence"/>
</dbReference>
<keyword evidence="13" id="KW-1185">Reference proteome</keyword>
<evidence type="ECO:0000256" key="11">
    <source>
        <dbReference type="SAM" id="Phobius"/>
    </source>
</evidence>
<dbReference type="InterPro" id="IPR048279">
    <property type="entry name" value="MdtK-like"/>
</dbReference>
<feature type="region of interest" description="Disordered" evidence="10">
    <location>
        <begin position="1"/>
        <end position="25"/>
    </location>
</feature>
<sequence>MSVRQKDHPETPPKQKRLADTDSVSLSPPGVERRAAVHHFAVELTEVAKLALPIVVTQLAQVAMMTTDLAFIGRMGAEAIAAAALAGRIYLVGVTFGMGLLAASASFAAQAFGADNLNVVRRSLRMGLWTALLLSLPIIVFLLHGEKILLALGQAPDAAGLAQHYLSGVAWGAAPLLSFLALRTFMSAVNRPEPVLWITLTAVPLNAVLVYLLVYGKLGLPKLELFGAGLATTLVNCATFLAGLWFATRCQPFRDYRILAQLWRFDWPLMRQLIVIGTPISMALLVECGMGSAVALLMGLIGTQALTASQIASQVGAILFMISSGIGAAATVRVAHAVGRNDVPGIKRTGLAAMLLGIVIMAALIIVVIAARFQIAEFFLGNSADDLDTTSGLAAQLIWVGASAFMSATVYTIALGSLRGLKDTRVPLLFSAFAYCLLGFSLGYLLAIKSGLGAVGVWIGISIGSAFYAALLVLRFKLLASRRSRHGRHMGC</sequence>
<dbReference type="PANTHER" id="PTHR43298:SF2">
    <property type="entry name" value="FMN_FAD EXPORTER YEEO-RELATED"/>
    <property type="match status" value="1"/>
</dbReference>
<feature type="transmembrane region" description="Helical" evidence="11">
    <location>
        <begin position="89"/>
        <end position="114"/>
    </location>
</feature>
<keyword evidence="6 11" id="KW-1133">Transmembrane helix</keyword>
<feature type="transmembrane region" description="Helical" evidence="11">
    <location>
        <begin position="452"/>
        <end position="474"/>
    </location>
</feature>
<dbReference type="PANTHER" id="PTHR43298">
    <property type="entry name" value="MULTIDRUG RESISTANCE PROTEIN NORM-RELATED"/>
    <property type="match status" value="1"/>
</dbReference>
<organism evidence="12 13">
    <name type="scientific">Bradyrhizobium vignae</name>
    <dbReference type="NCBI Taxonomy" id="1549949"/>
    <lineage>
        <taxon>Bacteria</taxon>
        <taxon>Pseudomonadati</taxon>
        <taxon>Pseudomonadota</taxon>
        <taxon>Alphaproteobacteria</taxon>
        <taxon>Hyphomicrobiales</taxon>
        <taxon>Nitrobacteraceae</taxon>
        <taxon>Bradyrhizobium</taxon>
    </lineage>
</organism>
<dbReference type="EMBL" id="JAGIKT010000028">
    <property type="protein sequence ID" value="MBP0112274.1"/>
    <property type="molecule type" value="Genomic_DNA"/>
</dbReference>
<evidence type="ECO:0000256" key="2">
    <source>
        <dbReference type="ARBA" id="ARBA00022448"/>
    </source>
</evidence>
<dbReference type="CDD" id="cd13131">
    <property type="entry name" value="MATE_NorM_like"/>
    <property type="match status" value="1"/>
</dbReference>
<dbReference type="InterPro" id="IPR002528">
    <property type="entry name" value="MATE_fam"/>
</dbReference>
<evidence type="ECO:0000313" key="13">
    <source>
        <dbReference type="Proteomes" id="UP000669317"/>
    </source>
</evidence>
<evidence type="ECO:0000256" key="3">
    <source>
        <dbReference type="ARBA" id="ARBA00022449"/>
    </source>
</evidence>
<evidence type="ECO:0000313" key="12">
    <source>
        <dbReference type="EMBL" id="MBP0112274.1"/>
    </source>
</evidence>
<evidence type="ECO:0000256" key="6">
    <source>
        <dbReference type="ARBA" id="ARBA00022989"/>
    </source>
</evidence>
<feature type="transmembrane region" description="Helical" evidence="11">
    <location>
        <begin position="194"/>
        <end position="214"/>
    </location>
</feature>
<evidence type="ECO:0000256" key="1">
    <source>
        <dbReference type="ARBA" id="ARBA00004429"/>
    </source>
</evidence>
<accession>A0ABS3ZXW3</accession>
<evidence type="ECO:0000256" key="9">
    <source>
        <dbReference type="ARBA" id="ARBA00031636"/>
    </source>
</evidence>
<keyword evidence="4" id="KW-1003">Cell membrane</keyword>
<name>A0ABS3ZXW3_9BRAD</name>
<comment type="caution">
    <text evidence="12">The sequence shown here is derived from an EMBL/GenBank/DDBJ whole genome shotgun (WGS) entry which is preliminary data.</text>
</comment>
<gene>
    <name evidence="12" type="ORF">JWS04_14520</name>
</gene>
<reference evidence="12 13" key="1">
    <citation type="submission" date="2021-03" db="EMBL/GenBank/DDBJ databases">
        <title>Genome Sequence of Bradyrhizobium vignae strain ISRA400.</title>
        <authorList>
            <person name="Tisa L.S."/>
            <person name="Svistoonoff S."/>
            <person name="Hocher V."/>
            <person name="Fall S."/>
            <person name="Zaiya A."/>
            <person name="Naing D."/>
            <person name="Niang N."/>
            <person name="Diouf A."/>
            <person name="Dasylva M.C."/>
            <person name="Toure O."/>
            <person name="Gueye M."/>
            <person name="Gully D."/>
            <person name="Tisseyre P."/>
            <person name="Simpson S."/>
            <person name="Morris K."/>
            <person name="Thomas W.K."/>
        </authorList>
    </citation>
    <scope>NUCLEOTIDE SEQUENCE [LARGE SCALE GENOMIC DNA]</scope>
    <source>
        <strain evidence="12 13">ISRA400</strain>
    </source>
</reference>
<feature type="transmembrane region" description="Helical" evidence="11">
    <location>
        <begin position="226"/>
        <end position="247"/>
    </location>
</feature>
<feature type="transmembrane region" description="Helical" evidence="11">
    <location>
        <begin position="164"/>
        <end position="182"/>
    </location>
</feature>
<evidence type="ECO:0000256" key="8">
    <source>
        <dbReference type="ARBA" id="ARBA00023136"/>
    </source>
</evidence>
<feature type="transmembrane region" description="Helical" evidence="11">
    <location>
        <begin position="273"/>
        <end position="299"/>
    </location>
</feature>
<feature type="transmembrane region" description="Helical" evidence="11">
    <location>
        <begin position="393"/>
        <end position="414"/>
    </location>
</feature>
<dbReference type="PIRSF" id="PIRSF006603">
    <property type="entry name" value="DinF"/>
    <property type="match status" value="1"/>
</dbReference>